<gene>
    <name evidence="4" type="ORF">MSYG_0942</name>
</gene>
<dbReference type="PRINTS" id="PR00792">
    <property type="entry name" value="PEPSIN"/>
</dbReference>
<evidence type="ECO:0000313" key="4">
    <source>
        <dbReference type="EMBL" id="SHO76604.1"/>
    </source>
</evidence>
<keyword evidence="5" id="KW-1185">Reference proteome</keyword>
<sequence>MWIDASVFNTSASQTFATANQNFSIQYDLGKVSGYVCTDNVQLQSLKVEKQVFGIATNISGTNIPDGVQGVMGMASQGLSQFHNKPFWQNLPLNQSLFSLYLRSADHNRSEPPSSDGVLSLGTMDRNMFSDPLNYLPTANDDAWSVNFSGINVSNHIIQVSADTNALIDSGTVLIGGPRDAIEEFYRQFDGASEIDDEPGFFSFPCVSIPDVHLAFGNAQYQLKPADLILKEARYVPDDQDERPDSDDFKCIGTFFATDPGDSWMIGGTFLKNVYTVFNQGTRQIGFAPLDTPSYQSKSLPTGLPSGASFLFPTFWLFASFVVIASLLSLWFL</sequence>
<dbReference type="GO" id="GO:0004190">
    <property type="term" value="F:aspartic-type endopeptidase activity"/>
    <property type="evidence" value="ECO:0007669"/>
    <property type="project" value="InterPro"/>
</dbReference>
<dbReference type="Proteomes" id="UP000186303">
    <property type="component" value="Chromosome 2"/>
</dbReference>
<evidence type="ECO:0000259" key="3">
    <source>
        <dbReference type="PROSITE" id="PS51767"/>
    </source>
</evidence>
<dbReference type="InterPro" id="IPR033121">
    <property type="entry name" value="PEPTIDASE_A1"/>
</dbReference>
<dbReference type="InterPro" id="IPR034164">
    <property type="entry name" value="Pepsin-like_dom"/>
</dbReference>
<dbReference type="VEuPathDB" id="FungiDB:MSYG_0942"/>
<dbReference type="CDD" id="cd05471">
    <property type="entry name" value="pepsin_like"/>
    <property type="match status" value="1"/>
</dbReference>
<evidence type="ECO:0000313" key="5">
    <source>
        <dbReference type="Proteomes" id="UP000186303"/>
    </source>
</evidence>
<evidence type="ECO:0000256" key="1">
    <source>
        <dbReference type="ARBA" id="ARBA00007447"/>
    </source>
</evidence>
<dbReference type="Pfam" id="PF00026">
    <property type="entry name" value="Asp"/>
    <property type="match status" value="1"/>
</dbReference>
<feature type="domain" description="Peptidase A1" evidence="3">
    <location>
        <begin position="1"/>
        <end position="288"/>
    </location>
</feature>
<dbReference type="OMA" id="TCQLTIP"/>
<keyword evidence="4" id="KW-0645">Protease</keyword>
<reference evidence="5" key="1">
    <citation type="journal article" date="2017" name="Nucleic Acids Res.">
        <title>Proteogenomics produces comprehensive and highly accurate protein-coding gene annotation in a complete genome assembly of Malassezia sympodialis.</title>
        <authorList>
            <person name="Zhu Y."/>
            <person name="Engstroem P.G."/>
            <person name="Tellgren-Roth C."/>
            <person name="Baudo C.D."/>
            <person name="Kennell J.C."/>
            <person name="Sun S."/>
            <person name="Billmyre R.B."/>
            <person name="Schroeder M.S."/>
            <person name="Andersson A."/>
            <person name="Holm T."/>
            <person name="Sigurgeirsson B."/>
            <person name="Wu G."/>
            <person name="Sankaranarayanan S.R."/>
            <person name="Siddharthan R."/>
            <person name="Sanyal K."/>
            <person name="Lundeberg J."/>
            <person name="Nystedt B."/>
            <person name="Boekhout T."/>
            <person name="Dawson T.L. Jr."/>
            <person name="Heitman J."/>
            <person name="Scheynius A."/>
            <person name="Lehtioe J."/>
        </authorList>
    </citation>
    <scope>NUCLEOTIDE SEQUENCE [LARGE SCALE GENOMIC DNA]</scope>
    <source>
        <strain evidence="5">ATCC 42132</strain>
    </source>
</reference>
<dbReference type="GO" id="GO:0006508">
    <property type="term" value="P:proteolysis"/>
    <property type="evidence" value="ECO:0007669"/>
    <property type="project" value="UniProtKB-KW"/>
</dbReference>
<name>A0A1M8A351_MALS4</name>
<accession>A0A1M8A351</accession>
<protein>
    <submittedName>
        <fullName evidence="4">Similar to S.cerevisiae protein PEP4 (Vacuolar aspartyl protease (Proteinase A))</fullName>
    </submittedName>
</protein>
<organism evidence="4 5">
    <name type="scientific">Malassezia sympodialis (strain ATCC 42132)</name>
    <name type="common">Atopic eczema-associated yeast</name>
    <dbReference type="NCBI Taxonomy" id="1230383"/>
    <lineage>
        <taxon>Eukaryota</taxon>
        <taxon>Fungi</taxon>
        <taxon>Dikarya</taxon>
        <taxon>Basidiomycota</taxon>
        <taxon>Ustilaginomycotina</taxon>
        <taxon>Malasseziomycetes</taxon>
        <taxon>Malasseziales</taxon>
        <taxon>Malasseziaceae</taxon>
        <taxon>Malassezia</taxon>
    </lineage>
</organism>
<dbReference type="SUPFAM" id="SSF50630">
    <property type="entry name" value="Acid proteases"/>
    <property type="match status" value="1"/>
</dbReference>
<dbReference type="PANTHER" id="PTHR47966:SF51">
    <property type="entry name" value="BETA-SITE APP-CLEAVING ENZYME, ISOFORM A-RELATED"/>
    <property type="match status" value="1"/>
</dbReference>
<dbReference type="PANTHER" id="PTHR47966">
    <property type="entry name" value="BETA-SITE APP-CLEAVING ENZYME, ISOFORM A-RELATED"/>
    <property type="match status" value="1"/>
</dbReference>
<dbReference type="InterPro" id="IPR001461">
    <property type="entry name" value="Aspartic_peptidase_A1"/>
</dbReference>
<evidence type="ECO:0000256" key="2">
    <source>
        <dbReference type="SAM" id="Phobius"/>
    </source>
</evidence>
<dbReference type="OrthoDB" id="771136at2759"/>
<dbReference type="PROSITE" id="PS51767">
    <property type="entry name" value="PEPTIDASE_A1"/>
    <property type="match status" value="1"/>
</dbReference>
<keyword evidence="2" id="KW-0472">Membrane</keyword>
<keyword evidence="2" id="KW-0812">Transmembrane</keyword>
<proteinExistence type="inferred from homology"/>
<comment type="similarity">
    <text evidence="1">Belongs to the peptidase A1 family.</text>
</comment>
<dbReference type="STRING" id="1230383.A0A1M8A351"/>
<feature type="transmembrane region" description="Helical" evidence="2">
    <location>
        <begin position="310"/>
        <end position="332"/>
    </location>
</feature>
<dbReference type="EMBL" id="LT671822">
    <property type="protein sequence ID" value="SHO76604.1"/>
    <property type="molecule type" value="Genomic_DNA"/>
</dbReference>
<dbReference type="AlphaFoldDB" id="A0A1M8A351"/>
<keyword evidence="4" id="KW-0378">Hydrolase</keyword>
<dbReference type="Gene3D" id="2.40.70.10">
    <property type="entry name" value="Acid Proteases"/>
    <property type="match status" value="2"/>
</dbReference>
<keyword evidence="2" id="KW-1133">Transmembrane helix</keyword>
<dbReference type="InterPro" id="IPR021109">
    <property type="entry name" value="Peptidase_aspartic_dom_sf"/>
</dbReference>